<feature type="chain" id="PRO_5035328219" evidence="2">
    <location>
        <begin position="19"/>
        <end position="115"/>
    </location>
</feature>
<feature type="signal peptide" evidence="2">
    <location>
        <begin position="1"/>
        <end position="18"/>
    </location>
</feature>
<accession>A0A8J5X0P9</accession>
<dbReference type="PANTHER" id="PTHR33333">
    <property type="entry name" value="ERYTHROCYTE MEMBRANE PROTEIN 1-LIKE"/>
    <property type="match status" value="1"/>
</dbReference>
<dbReference type="EMBL" id="JAAALK010000079">
    <property type="protein sequence ID" value="KAG8099410.1"/>
    <property type="molecule type" value="Genomic_DNA"/>
</dbReference>
<feature type="transmembrane region" description="Helical" evidence="1">
    <location>
        <begin position="28"/>
        <end position="49"/>
    </location>
</feature>
<sequence length="115" mass="11700">MFPIASFLMSVVARAVLAAVLGGGWVGVATNCFTMVSLGAVGFFSRAAFEAIRKMFFHLISTVGAEAAAAATGATMVAPGAAGYVISRAAFESNPKLYFELLRTVGAKAAAAAFA</sequence>
<evidence type="ECO:0000256" key="2">
    <source>
        <dbReference type="SAM" id="SignalP"/>
    </source>
</evidence>
<evidence type="ECO:0000256" key="1">
    <source>
        <dbReference type="SAM" id="Phobius"/>
    </source>
</evidence>
<organism evidence="3 4">
    <name type="scientific">Zizania palustris</name>
    <name type="common">Northern wild rice</name>
    <dbReference type="NCBI Taxonomy" id="103762"/>
    <lineage>
        <taxon>Eukaryota</taxon>
        <taxon>Viridiplantae</taxon>
        <taxon>Streptophyta</taxon>
        <taxon>Embryophyta</taxon>
        <taxon>Tracheophyta</taxon>
        <taxon>Spermatophyta</taxon>
        <taxon>Magnoliopsida</taxon>
        <taxon>Liliopsida</taxon>
        <taxon>Poales</taxon>
        <taxon>Poaceae</taxon>
        <taxon>BOP clade</taxon>
        <taxon>Oryzoideae</taxon>
        <taxon>Oryzeae</taxon>
        <taxon>Zizaniinae</taxon>
        <taxon>Zizania</taxon>
    </lineage>
</organism>
<dbReference type="AlphaFoldDB" id="A0A8J5X0P9"/>
<reference evidence="3" key="2">
    <citation type="submission" date="2021-02" db="EMBL/GenBank/DDBJ databases">
        <authorList>
            <person name="Kimball J.A."/>
            <person name="Haas M.W."/>
            <person name="Macchietto M."/>
            <person name="Kono T."/>
            <person name="Duquette J."/>
            <person name="Shao M."/>
        </authorList>
    </citation>
    <scope>NUCLEOTIDE SEQUENCE</scope>
    <source>
        <tissue evidence="3">Fresh leaf tissue</tissue>
    </source>
</reference>
<proteinExistence type="predicted"/>
<dbReference type="InterPro" id="IPR039926">
    <property type="entry name" value="Egg_app_1"/>
</dbReference>
<dbReference type="Proteomes" id="UP000729402">
    <property type="component" value="Unassembled WGS sequence"/>
</dbReference>
<name>A0A8J5X0P9_ZIZPA</name>
<protein>
    <submittedName>
        <fullName evidence="3">Uncharacterized protein</fullName>
    </submittedName>
</protein>
<comment type="caution">
    <text evidence="3">The sequence shown here is derived from an EMBL/GenBank/DDBJ whole genome shotgun (WGS) entry which is preliminary data.</text>
</comment>
<reference evidence="3" key="1">
    <citation type="journal article" date="2021" name="bioRxiv">
        <title>Whole Genome Assembly and Annotation of Northern Wild Rice, Zizania palustris L., Supports a Whole Genome Duplication in the Zizania Genus.</title>
        <authorList>
            <person name="Haas M."/>
            <person name="Kono T."/>
            <person name="Macchietto M."/>
            <person name="Millas R."/>
            <person name="McGilp L."/>
            <person name="Shao M."/>
            <person name="Duquette J."/>
            <person name="Hirsch C.N."/>
            <person name="Kimball J."/>
        </authorList>
    </citation>
    <scope>NUCLEOTIDE SEQUENCE</scope>
    <source>
        <tissue evidence="3">Fresh leaf tissue</tissue>
    </source>
</reference>
<evidence type="ECO:0000313" key="3">
    <source>
        <dbReference type="EMBL" id="KAG8099410.1"/>
    </source>
</evidence>
<gene>
    <name evidence="3" type="ORF">GUJ93_ZPchr0013g36609</name>
</gene>
<keyword evidence="4" id="KW-1185">Reference proteome</keyword>
<dbReference type="PANTHER" id="PTHR33333:SF51">
    <property type="entry name" value="PROTEIN EGG APPARATUS-1"/>
    <property type="match status" value="1"/>
</dbReference>
<keyword evidence="1" id="KW-0472">Membrane</keyword>
<evidence type="ECO:0000313" key="4">
    <source>
        <dbReference type="Proteomes" id="UP000729402"/>
    </source>
</evidence>
<keyword evidence="2" id="KW-0732">Signal</keyword>
<keyword evidence="1" id="KW-0812">Transmembrane</keyword>
<keyword evidence="1" id="KW-1133">Transmembrane helix</keyword>